<reference evidence="2" key="1">
    <citation type="submission" date="2018-06" db="EMBL/GenBank/DDBJ databases">
        <authorList>
            <consortium name="Pathogen Informatics"/>
            <person name="Doyle S."/>
        </authorList>
    </citation>
    <scope>NUCLEOTIDE SEQUENCE [LARGE SCALE GENOMIC DNA]</scope>
    <source>
        <strain evidence="2">NCTC13765</strain>
    </source>
</reference>
<gene>
    <name evidence="2" type="primary">pphA</name>
    <name evidence="2" type="ORF">NCTC13765_00239</name>
</gene>
<dbReference type="GO" id="GO:0008803">
    <property type="term" value="F:bis(5'-nucleosyl)-tetraphosphatase (symmetrical) activity"/>
    <property type="evidence" value="ECO:0007669"/>
    <property type="project" value="TreeGrafter"/>
</dbReference>
<dbReference type="AlphaFoldDB" id="A0A380KX04"/>
<proteinExistence type="predicted"/>
<sequence>MSKYFVIGDVHGKFGMLQELLKYWDGTSQLVFLGDLIDRGEDSRSVLTLVCDLVKNHNTICLAGNHEHMFKAWLDNPSECYDHYRRNGGDTTINSLLGRPLNTNVKAIADAQRVRETCPNLVEFIYSLPYVYETNKYIFVHAGLDLKLADWHDTSDYDKVWIRQPFHSGQNKTGKTIVFGHTPTFYLFGERPGTEKLWQTADGKIGMDGGAVYGGVLHGLLLDDEGIRERHFIRYI</sequence>
<organism evidence="2 3">
    <name type="scientific">Streptococcus massiliensis</name>
    <dbReference type="NCBI Taxonomy" id="313439"/>
    <lineage>
        <taxon>Bacteria</taxon>
        <taxon>Bacillati</taxon>
        <taxon>Bacillota</taxon>
        <taxon>Bacilli</taxon>
        <taxon>Lactobacillales</taxon>
        <taxon>Streptococcaceae</taxon>
        <taxon>Streptococcus</taxon>
    </lineage>
</organism>
<feature type="domain" description="Calcineurin-like phosphoesterase" evidence="1">
    <location>
        <begin position="4"/>
        <end position="190"/>
    </location>
</feature>
<dbReference type="GO" id="GO:0004722">
    <property type="term" value="F:protein serine/threonine phosphatase activity"/>
    <property type="evidence" value="ECO:0007669"/>
    <property type="project" value="UniProtKB-EC"/>
</dbReference>
<accession>A0A380KX04</accession>
<dbReference type="EC" id="3.1.3.16" evidence="2"/>
<protein>
    <submittedName>
        <fullName evidence="2">Serine/threonine protein phosphatase</fullName>
        <ecNumber evidence="2">3.1.3.16</ecNumber>
    </submittedName>
</protein>
<dbReference type="InterPro" id="IPR029052">
    <property type="entry name" value="Metallo-depent_PP-like"/>
</dbReference>
<dbReference type="Pfam" id="PF00149">
    <property type="entry name" value="Metallophos"/>
    <property type="match status" value="1"/>
</dbReference>
<dbReference type="SUPFAM" id="SSF56300">
    <property type="entry name" value="Metallo-dependent phosphatases"/>
    <property type="match status" value="1"/>
</dbReference>
<dbReference type="GO" id="GO:0110154">
    <property type="term" value="P:RNA decapping"/>
    <property type="evidence" value="ECO:0007669"/>
    <property type="project" value="TreeGrafter"/>
</dbReference>
<keyword evidence="2" id="KW-0378">Hydrolase</keyword>
<dbReference type="Proteomes" id="UP000254634">
    <property type="component" value="Unassembled WGS sequence"/>
</dbReference>
<keyword evidence="3" id="KW-1185">Reference proteome</keyword>
<name>A0A380KX04_9STRE</name>
<evidence type="ECO:0000259" key="1">
    <source>
        <dbReference type="Pfam" id="PF00149"/>
    </source>
</evidence>
<dbReference type="RefSeq" id="WP_018370940.1">
    <property type="nucleotide sequence ID" value="NZ_UHFR01000005.1"/>
</dbReference>
<evidence type="ECO:0000313" key="3">
    <source>
        <dbReference type="Proteomes" id="UP000254634"/>
    </source>
</evidence>
<dbReference type="GO" id="GO:0005737">
    <property type="term" value="C:cytoplasm"/>
    <property type="evidence" value="ECO:0007669"/>
    <property type="project" value="TreeGrafter"/>
</dbReference>
<dbReference type="InterPro" id="IPR050126">
    <property type="entry name" value="Ap4A_hydrolase"/>
</dbReference>
<dbReference type="EMBL" id="UHFR01000005">
    <property type="protein sequence ID" value="SUN75799.1"/>
    <property type="molecule type" value="Genomic_DNA"/>
</dbReference>
<dbReference type="STRING" id="1123307.GCA_000380065_00255"/>
<dbReference type="PANTHER" id="PTHR42850">
    <property type="entry name" value="METALLOPHOSPHOESTERASE"/>
    <property type="match status" value="1"/>
</dbReference>
<dbReference type="OrthoDB" id="384253at2"/>
<evidence type="ECO:0000313" key="2">
    <source>
        <dbReference type="EMBL" id="SUN75799.1"/>
    </source>
</evidence>
<dbReference type="Gene3D" id="3.60.21.10">
    <property type="match status" value="1"/>
</dbReference>
<dbReference type="PANTHER" id="PTHR42850:SF4">
    <property type="entry name" value="ZINC-DEPENDENT ENDOPOLYPHOSPHATASE"/>
    <property type="match status" value="1"/>
</dbReference>
<dbReference type="InterPro" id="IPR004843">
    <property type="entry name" value="Calcineurin-like_PHP"/>
</dbReference>